<dbReference type="OrthoDB" id="2156856at2759"/>
<dbReference type="PANTHER" id="PTHR34988:SF1">
    <property type="entry name" value="DNA-BINDING PROTEIN"/>
    <property type="match status" value="1"/>
</dbReference>
<reference evidence="2 3" key="1">
    <citation type="submission" date="2018-04" db="EMBL/GenBank/DDBJ databases">
        <authorList>
            <person name="Zhang X."/>
            <person name="Yuan J."/>
            <person name="Li F."/>
            <person name="Xiang J."/>
        </authorList>
    </citation>
    <scope>NUCLEOTIDE SEQUENCE [LARGE SCALE GENOMIC DNA]</scope>
    <source>
        <tissue evidence="2">Muscle</tissue>
    </source>
</reference>
<dbReference type="CDD" id="cd11378">
    <property type="entry name" value="DUF296"/>
    <property type="match status" value="1"/>
</dbReference>
<comment type="caution">
    <text evidence="2">The sequence shown here is derived from an EMBL/GenBank/DDBJ whole genome shotgun (WGS) entry which is preliminary data.</text>
</comment>
<proteinExistence type="predicted"/>
<dbReference type="InterPro" id="IPR005175">
    <property type="entry name" value="PPC_dom"/>
</dbReference>
<dbReference type="Pfam" id="PF03479">
    <property type="entry name" value="PCC"/>
    <property type="match status" value="1"/>
</dbReference>
<dbReference type="AlphaFoldDB" id="A0A3R7M7Z7"/>
<feature type="domain" description="PPC" evidence="1">
    <location>
        <begin position="10"/>
        <end position="146"/>
    </location>
</feature>
<dbReference type="EMBL" id="QCYY01001879">
    <property type="protein sequence ID" value="ROT74536.1"/>
    <property type="molecule type" value="Genomic_DNA"/>
</dbReference>
<accession>A0A3R7M7Z7</accession>
<dbReference type="Proteomes" id="UP000283509">
    <property type="component" value="Unassembled WGS sequence"/>
</dbReference>
<reference evidence="2 3" key="2">
    <citation type="submission" date="2019-01" db="EMBL/GenBank/DDBJ databases">
        <title>The decoding of complex shrimp genome reveals the adaptation for benthos swimmer, frequently molting mechanism and breeding impact on genome.</title>
        <authorList>
            <person name="Sun Y."/>
            <person name="Gao Y."/>
            <person name="Yu Y."/>
        </authorList>
    </citation>
    <scope>NUCLEOTIDE SEQUENCE [LARGE SCALE GENOMIC DNA]</scope>
    <source>
        <tissue evidence="2">Muscle</tissue>
    </source>
</reference>
<sequence>MASPRQEGQSSSLKVHMLRLTPGQEVKTSLEEYVAREAKNGVFVMTCCGSLTSATLRLAANEEGVTNKVKTFKQHFEVLGMSGTVGRGGTHLHVSLSDHDGRSFGGHVVRDLVVFTTMEIALGEPTGLALGRSADAATGFDELTLTKV</sequence>
<dbReference type="PROSITE" id="PS51742">
    <property type="entry name" value="PPC"/>
    <property type="match status" value="1"/>
</dbReference>
<gene>
    <name evidence="2" type="ORF">C7M84_006948</name>
</gene>
<evidence type="ECO:0000313" key="3">
    <source>
        <dbReference type="Proteomes" id="UP000283509"/>
    </source>
</evidence>
<dbReference type="SUPFAM" id="SSF117856">
    <property type="entry name" value="AF0104/ALDC/Ptd012-like"/>
    <property type="match status" value="1"/>
</dbReference>
<dbReference type="Gene3D" id="3.30.1330.80">
    <property type="entry name" value="Hypothetical protein, similar to alpha- acetolactate decarboxylase, domain 2"/>
    <property type="match status" value="1"/>
</dbReference>
<dbReference type="PANTHER" id="PTHR34988">
    <property type="entry name" value="PROTEIN, PUTATIVE-RELATED"/>
    <property type="match status" value="1"/>
</dbReference>
<dbReference type="STRING" id="6689.A0A3R7M7Z7"/>
<protein>
    <recommendedName>
        <fullName evidence="1">PPC domain-containing protein</fullName>
    </recommendedName>
</protein>
<evidence type="ECO:0000259" key="1">
    <source>
        <dbReference type="PROSITE" id="PS51742"/>
    </source>
</evidence>
<organism evidence="2 3">
    <name type="scientific">Penaeus vannamei</name>
    <name type="common">Whiteleg shrimp</name>
    <name type="synonym">Litopenaeus vannamei</name>
    <dbReference type="NCBI Taxonomy" id="6689"/>
    <lineage>
        <taxon>Eukaryota</taxon>
        <taxon>Metazoa</taxon>
        <taxon>Ecdysozoa</taxon>
        <taxon>Arthropoda</taxon>
        <taxon>Crustacea</taxon>
        <taxon>Multicrustacea</taxon>
        <taxon>Malacostraca</taxon>
        <taxon>Eumalacostraca</taxon>
        <taxon>Eucarida</taxon>
        <taxon>Decapoda</taxon>
        <taxon>Dendrobranchiata</taxon>
        <taxon>Penaeoidea</taxon>
        <taxon>Penaeidae</taxon>
        <taxon>Penaeus</taxon>
    </lineage>
</organism>
<name>A0A3R7M7Z7_PENVA</name>
<evidence type="ECO:0000313" key="2">
    <source>
        <dbReference type="EMBL" id="ROT74536.1"/>
    </source>
</evidence>
<keyword evidence="3" id="KW-1185">Reference proteome</keyword>